<organism evidence="9 10">
    <name type="scientific">Desulfocicer vacuolatum DSM 3385</name>
    <dbReference type="NCBI Taxonomy" id="1121400"/>
    <lineage>
        <taxon>Bacteria</taxon>
        <taxon>Pseudomonadati</taxon>
        <taxon>Thermodesulfobacteriota</taxon>
        <taxon>Desulfobacteria</taxon>
        <taxon>Desulfobacterales</taxon>
        <taxon>Desulfobacteraceae</taxon>
        <taxon>Desulfocicer</taxon>
    </lineage>
</organism>
<dbReference type="Proteomes" id="UP000192418">
    <property type="component" value="Unassembled WGS sequence"/>
</dbReference>
<dbReference type="InterPro" id="IPR011765">
    <property type="entry name" value="Pept_M16_N"/>
</dbReference>
<dbReference type="Gene3D" id="3.30.830.10">
    <property type="entry name" value="Metalloenzyme, LuxS/M16 peptidase-like"/>
    <property type="match status" value="4"/>
</dbReference>
<reference evidence="9 10" key="1">
    <citation type="submission" date="2017-04" db="EMBL/GenBank/DDBJ databases">
        <authorList>
            <person name="Afonso C.L."/>
            <person name="Miller P.J."/>
            <person name="Scott M.A."/>
            <person name="Spackman E."/>
            <person name="Goraichik I."/>
            <person name="Dimitrov K.M."/>
            <person name="Suarez D.L."/>
            <person name="Swayne D.E."/>
        </authorList>
    </citation>
    <scope>NUCLEOTIDE SEQUENCE [LARGE SCALE GENOMIC DNA]</scope>
    <source>
        <strain evidence="9 10">DSM 3385</strain>
    </source>
</reference>
<keyword evidence="2" id="KW-0645">Protease</keyword>
<evidence type="ECO:0000256" key="5">
    <source>
        <dbReference type="ARBA" id="ARBA00022833"/>
    </source>
</evidence>
<dbReference type="GO" id="GO:0008237">
    <property type="term" value="F:metallopeptidase activity"/>
    <property type="evidence" value="ECO:0007669"/>
    <property type="project" value="UniProtKB-KW"/>
</dbReference>
<keyword evidence="6" id="KW-0482">Metalloprotease</keyword>
<dbReference type="EMBL" id="FWXY01000004">
    <property type="protein sequence ID" value="SMC56055.1"/>
    <property type="molecule type" value="Genomic_DNA"/>
</dbReference>
<dbReference type="PANTHER" id="PTHR43016:SF13">
    <property type="entry name" value="PRESEQUENCE PROTEASE, MITOCHONDRIAL"/>
    <property type="match status" value="1"/>
</dbReference>
<protein>
    <recommendedName>
        <fullName evidence="8">Peptidase M16C associated domain-containing protein</fullName>
    </recommendedName>
</protein>
<dbReference type="InterPro" id="IPR007863">
    <property type="entry name" value="Peptidase_M16_C"/>
</dbReference>
<feature type="compositionally biased region" description="Basic and acidic residues" evidence="7">
    <location>
        <begin position="16"/>
        <end position="26"/>
    </location>
</feature>
<evidence type="ECO:0000256" key="1">
    <source>
        <dbReference type="ARBA" id="ARBA00001947"/>
    </source>
</evidence>
<keyword evidence="3" id="KW-0479">Metal-binding</keyword>
<dbReference type="Pfam" id="PF22516">
    <property type="entry name" value="PreP_C"/>
    <property type="match status" value="1"/>
</dbReference>
<feature type="region of interest" description="Disordered" evidence="7">
    <location>
        <begin position="1"/>
        <end position="26"/>
    </location>
</feature>
<gene>
    <name evidence="9" type="ORF">SAMN02746065_104167</name>
</gene>
<dbReference type="Pfam" id="PF00675">
    <property type="entry name" value="Peptidase_M16"/>
    <property type="match status" value="1"/>
</dbReference>
<dbReference type="FunFam" id="3.30.830.10:FF:000009">
    <property type="entry name" value="Presequence protease, mitochondrial"/>
    <property type="match status" value="1"/>
</dbReference>
<dbReference type="STRING" id="1121400.SAMN02746065_104167"/>
<dbReference type="Pfam" id="PF08367">
    <property type="entry name" value="M16C_assoc"/>
    <property type="match status" value="1"/>
</dbReference>
<keyword evidence="10" id="KW-1185">Reference proteome</keyword>
<accession>A0A1W2A5T3</accession>
<proteinExistence type="predicted"/>
<dbReference type="GO" id="GO:0046872">
    <property type="term" value="F:metal ion binding"/>
    <property type="evidence" value="ECO:0007669"/>
    <property type="project" value="UniProtKB-KW"/>
</dbReference>
<dbReference type="InterPro" id="IPR013578">
    <property type="entry name" value="Peptidase_M16C_assoc"/>
</dbReference>
<keyword evidence="4" id="KW-0378">Hydrolase</keyword>
<evidence type="ECO:0000259" key="8">
    <source>
        <dbReference type="SMART" id="SM01264"/>
    </source>
</evidence>
<dbReference type="InterPro" id="IPR011249">
    <property type="entry name" value="Metalloenz_LuxS/M16"/>
</dbReference>
<dbReference type="GO" id="GO:0006508">
    <property type="term" value="P:proteolysis"/>
    <property type="evidence" value="ECO:0007669"/>
    <property type="project" value="UniProtKB-KW"/>
</dbReference>
<dbReference type="InterPro" id="IPR055130">
    <property type="entry name" value="PreP_C"/>
</dbReference>
<dbReference type="FunFam" id="3.30.830.10:FF:000011">
    <property type="entry name" value="Presequence protease, mitochondrial"/>
    <property type="match status" value="1"/>
</dbReference>
<name>A0A1W2A5T3_9BACT</name>
<dbReference type="SUPFAM" id="SSF63411">
    <property type="entry name" value="LuxS/MPP-like metallohydrolase"/>
    <property type="match status" value="4"/>
</dbReference>
<dbReference type="PANTHER" id="PTHR43016">
    <property type="entry name" value="PRESEQUENCE PROTEASE"/>
    <property type="match status" value="1"/>
</dbReference>
<comment type="cofactor">
    <cofactor evidence="1">
        <name>Zn(2+)</name>
        <dbReference type="ChEBI" id="CHEBI:29105"/>
    </cofactor>
</comment>
<evidence type="ECO:0000256" key="4">
    <source>
        <dbReference type="ARBA" id="ARBA00022801"/>
    </source>
</evidence>
<keyword evidence="5" id="KW-0862">Zinc</keyword>
<feature type="domain" description="Peptidase M16C associated" evidence="8">
    <location>
        <begin position="489"/>
        <end position="735"/>
    </location>
</feature>
<dbReference type="SMART" id="SM01264">
    <property type="entry name" value="M16C_associated"/>
    <property type="match status" value="1"/>
</dbReference>
<dbReference type="Pfam" id="PF05193">
    <property type="entry name" value="Peptidase_M16_C"/>
    <property type="match status" value="1"/>
</dbReference>
<evidence type="ECO:0000256" key="2">
    <source>
        <dbReference type="ARBA" id="ARBA00022670"/>
    </source>
</evidence>
<sequence length="1011" mass="112625">MASTKKHNTTENTNIPRDDNNPEMKTGDSLLNYTIVQMESLEDIDGVFYLLEHTPTGARHIHISNKDKENTFGVAFRTVPTDSTGVAHILEHTVLCGSEQFNVRDPFFSMLKRGLSTFMNAFTASDWTMYPFSTQNRKDYYNLMSVYLDAAFFPHIDELSFKQEGHRLETVTSENKETTLEYKGVVYNEMKGAMSSPGQVMGRALMQALYPDTTYGFNSGGEPSVIPTLTHEQLKAFHARYYHPSNAYFYTYGNLPLEAHLKFIQDKVLNRFSRIDPNSAVSPQPRWDKPREFTARYPLSVDEAPDKKYQACVGWLTKDIQDSYEVLIASVLEEILLGNASSPLRQKLIDSGLGTALSDASGFDLDLRDTMFACGLKEIEKSAVKKVETLVLETLEGIVEKGIDPRSVASAIHQIEFNKKEMTNTPYPFGIKLVMAFAGPWIHDGNPVSCLNLNEDLTRLKEDVKQKGFLEGKIREYFLDNPHRVLFTLAPDTEMEAAEAKRVKKELAQIQARLTPEELDKINSDAAMLKKLQESEEDLSVLPTLALEDIPPDTEIIRPDSISTTTSATCYNKATSDILYFTCPMVPTDLPDALIPLVPFFCMAFTGTGTEKRDYADLAALMDLYTGGIGLSAFSGSGFNHDKKLITFMSLHGKALNHNIDKMFDIIAELVSSASFKDLTRLKSLLFQYRAGLESSIVGNGHRYAMSLAGRNFSPAATLGEMWHGISQFQFIKGLTEKIGDAKEGQTHLEQLAHDLDTMVKCLFKRENLSPAIVGDKEGLKQGDKNIARLLSLVPQGDTAPGAPLSIPVKNEFPREGWSTSTSVSFVAQAFTTVRMGHEDAPCLSVIAKLLRSMYLHREIREKGGAYGGFAVYSPEEGTFSFGSYRDPNIERTLDVYTNACEFIAGDVVTDEDVKEAILQVCSEIDKPETPGPASIKAFYREKVGLTDEIRQQFKKALLAVNRQKVAEVARKYFKADDKNKGTAVISSRESLEAANNALEQEGKSLKLIKI</sequence>
<dbReference type="RefSeq" id="WP_332308493.1">
    <property type="nucleotide sequence ID" value="NZ_FWXY01000004.1"/>
</dbReference>
<evidence type="ECO:0000256" key="7">
    <source>
        <dbReference type="SAM" id="MobiDB-lite"/>
    </source>
</evidence>
<evidence type="ECO:0000256" key="3">
    <source>
        <dbReference type="ARBA" id="ARBA00022723"/>
    </source>
</evidence>
<evidence type="ECO:0000313" key="10">
    <source>
        <dbReference type="Proteomes" id="UP000192418"/>
    </source>
</evidence>
<evidence type="ECO:0000313" key="9">
    <source>
        <dbReference type="EMBL" id="SMC56055.1"/>
    </source>
</evidence>
<dbReference type="AlphaFoldDB" id="A0A1W2A5T3"/>
<evidence type="ECO:0000256" key="6">
    <source>
        <dbReference type="ARBA" id="ARBA00023049"/>
    </source>
</evidence>